<protein>
    <submittedName>
        <fullName evidence="2">RsbT antagonist protein RsbS</fullName>
    </submittedName>
</protein>
<dbReference type="PANTHER" id="PTHR33745">
    <property type="entry name" value="RSBT ANTAGONIST PROTEIN RSBS-RELATED"/>
    <property type="match status" value="1"/>
</dbReference>
<evidence type="ECO:0000259" key="1">
    <source>
        <dbReference type="PROSITE" id="PS50801"/>
    </source>
</evidence>
<dbReference type="SUPFAM" id="SSF52091">
    <property type="entry name" value="SpoIIaa-like"/>
    <property type="match status" value="1"/>
</dbReference>
<dbReference type="RefSeq" id="WP_205079514.1">
    <property type="nucleotide sequence ID" value="NZ_QFGA01000003.1"/>
</dbReference>
<evidence type="ECO:0000313" key="2">
    <source>
        <dbReference type="EMBL" id="TEB04991.1"/>
    </source>
</evidence>
<comment type="caution">
    <text evidence="2">The sequence shown here is derived from an EMBL/GenBank/DDBJ whole genome shotgun (WGS) entry which is preliminary data.</text>
</comment>
<dbReference type="Gene3D" id="3.30.750.24">
    <property type="entry name" value="STAS domain"/>
    <property type="match status" value="1"/>
</dbReference>
<proteinExistence type="predicted"/>
<dbReference type="EMBL" id="QFGA01000003">
    <property type="protein sequence ID" value="TEB04991.1"/>
    <property type="molecule type" value="Genomic_DNA"/>
</dbReference>
<dbReference type="InterPro" id="IPR036513">
    <property type="entry name" value="STAS_dom_sf"/>
</dbReference>
<accession>A0A4Y7R8L8</accession>
<name>A0A4Y7R8L8_9FIRM</name>
<dbReference type="PROSITE" id="PS50801">
    <property type="entry name" value="STAS"/>
    <property type="match status" value="1"/>
</dbReference>
<reference evidence="2 3" key="1">
    <citation type="journal article" date="2018" name="Environ. Microbiol.">
        <title>Novel energy conservation strategies and behaviour of Pelotomaculum schinkii driving syntrophic propionate catabolism.</title>
        <authorList>
            <person name="Hidalgo-Ahumada C.A.P."/>
            <person name="Nobu M.K."/>
            <person name="Narihiro T."/>
            <person name="Tamaki H."/>
            <person name="Liu W.T."/>
            <person name="Kamagata Y."/>
            <person name="Stams A.J.M."/>
            <person name="Imachi H."/>
            <person name="Sousa D.Z."/>
        </authorList>
    </citation>
    <scope>NUCLEOTIDE SEQUENCE [LARGE SCALE GENOMIC DNA]</scope>
    <source>
        <strain evidence="2 3">HH</strain>
    </source>
</reference>
<keyword evidence="3" id="KW-1185">Reference proteome</keyword>
<dbReference type="Proteomes" id="UP000298324">
    <property type="component" value="Unassembled WGS sequence"/>
</dbReference>
<evidence type="ECO:0000313" key="3">
    <source>
        <dbReference type="Proteomes" id="UP000298324"/>
    </source>
</evidence>
<dbReference type="InterPro" id="IPR051932">
    <property type="entry name" value="Bact_StressResp_Reg"/>
</dbReference>
<dbReference type="PANTHER" id="PTHR33745:SF1">
    <property type="entry name" value="RSBT ANTAGONIST PROTEIN RSBS"/>
    <property type="match status" value="1"/>
</dbReference>
<feature type="domain" description="STAS" evidence="1">
    <location>
        <begin position="5"/>
        <end position="116"/>
    </location>
</feature>
<dbReference type="InterPro" id="IPR002645">
    <property type="entry name" value="STAS_dom"/>
</dbReference>
<organism evidence="2 3">
    <name type="scientific">Pelotomaculum schinkii</name>
    <dbReference type="NCBI Taxonomy" id="78350"/>
    <lineage>
        <taxon>Bacteria</taxon>
        <taxon>Bacillati</taxon>
        <taxon>Bacillota</taxon>
        <taxon>Clostridia</taxon>
        <taxon>Eubacteriales</taxon>
        <taxon>Desulfotomaculaceae</taxon>
        <taxon>Pelotomaculum</taxon>
    </lineage>
</organism>
<dbReference type="Pfam" id="PF01740">
    <property type="entry name" value="STAS"/>
    <property type="match status" value="1"/>
</dbReference>
<dbReference type="AlphaFoldDB" id="A0A4Y7R8L8"/>
<dbReference type="CDD" id="cd07041">
    <property type="entry name" value="STAS_RsbR_RsbS_like"/>
    <property type="match status" value="1"/>
</dbReference>
<sequence>MMTSESISVIRIHDVLLVTMPPDPDDTSVTILQEKVLNAMERYRVKGLVLDISAVQTMDSFFARVVAETAQMVVLMGGKTVIAGMQPSVAITATQLGLTLGGALTALNADLALDMISDIFQRGR</sequence>
<gene>
    <name evidence="2" type="primary">rsbS</name>
    <name evidence="2" type="ORF">Psch_03754</name>
</gene>